<evidence type="ECO:0000256" key="2">
    <source>
        <dbReference type="ARBA" id="ARBA00010333"/>
    </source>
</evidence>
<evidence type="ECO:0000259" key="6">
    <source>
        <dbReference type="SMART" id="SM00062"/>
    </source>
</evidence>
<keyword evidence="3" id="KW-0732">Signal</keyword>
<dbReference type="CDD" id="cd01004">
    <property type="entry name" value="PBP2_MidA_like"/>
    <property type="match status" value="1"/>
</dbReference>
<evidence type="ECO:0000256" key="5">
    <source>
        <dbReference type="SAM" id="MobiDB-lite"/>
    </source>
</evidence>
<keyword evidence="8" id="KW-1185">Reference proteome</keyword>
<gene>
    <name evidence="7" type="ORF">KY465_04085</name>
</gene>
<comment type="similarity">
    <text evidence="2 4">Belongs to the bacterial solute-binding protein 3 family.</text>
</comment>
<dbReference type="EMBL" id="JAHWQX010000001">
    <property type="protein sequence ID" value="MBW3096457.1"/>
    <property type="molecule type" value="Genomic_DNA"/>
</dbReference>
<comment type="caution">
    <text evidence="7">The sequence shown here is derived from an EMBL/GenBank/DDBJ whole genome shotgun (WGS) entry which is preliminary data.</text>
</comment>
<evidence type="ECO:0000256" key="3">
    <source>
        <dbReference type="ARBA" id="ARBA00022729"/>
    </source>
</evidence>
<dbReference type="PANTHER" id="PTHR35936">
    <property type="entry name" value="MEMBRANE-BOUND LYTIC MUREIN TRANSGLYCOSYLASE F"/>
    <property type="match status" value="1"/>
</dbReference>
<evidence type="ECO:0000256" key="1">
    <source>
        <dbReference type="ARBA" id="ARBA00004418"/>
    </source>
</evidence>
<accession>A0ABS6WKH4</accession>
<dbReference type="SMART" id="SM00062">
    <property type="entry name" value="PBPb"/>
    <property type="match status" value="1"/>
</dbReference>
<organism evidence="7 8">
    <name type="scientific">Pseudohoeflea coraliihabitans</name>
    <dbReference type="NCBI Taxonomy" id="2860393"/>
    <lineage>
        <taxon>Bacteria</taxon>
        <taxon>Pseudomonadati</taxon>
        <taxon>Pseudomonadota</taxon>
        <taxon>Alphaproteobacteria</taxon>
        <taxon>Hyphomicrobiales</taxon>
        <taxon>Rhizobiaceae</taxon>
        <taxon>Pseudohoeflea</taxon>
    </lineage>
</organism>
<evidence type="ECO:0000313" key="7">
    <source>
        <dbReference type="EMBL" id="MBW3096457.1"/>
    </source>
</evidence>
<dbReference type="InterPro" id="IPR018313">
    <property type="entry name" value="SBP_3_CS"/>
</dbReference>
<dbReference type="Proteomes" id="UP001430804">
    <property type="component" value="Unassembled WGS sequence"/>
</dbReference>
<evidence type="ECO:0000256" key="4">
    <source>
        <dbReference type="RuleBase" id="RU003744"/>
    </source>
</evidence>
<comment type="subcellular location">
    <subcellularLocation>
        <location evidence="1">Periplasm</location>
    </subcellularLocation>
</comment>
<protein>
    <submittedName>
        <fullName evidence="7">ABC transporter substrate-binding protein</fullName>
    </submittedName>
</protein>
<proteinExistence type="inferred from homology"/>
<dbReference type="PROSITE" id="PS01039">
    <property type="entry name" value="SBP_BACTERIAL_3"/>
    <property type="match status" value="1"/>
</dbReference>
<feature type="domain" description="Solute-binding protein family 3/N-terminal" evidence="6">
    <location>
        <begin position="117"/>
        <end position="345"/>
    </location>
</feature>
<evidence type="ECO:0000313" key="8">
    <source>
        <dbReference type="Proteomes" id="UP001430804"/>
    </source>
</evidence>
<name>A0ABS6WKH4_9HYPH</name>
<reference evidence="7" key="1">
    <citation type="submission" date="2021-07" db="EMBL/GenBank/DDBJ databases">
        <title>Pseudohoeflea marina sp. nov. a polyhydroxyalcanoate-producing bacterium.</title>
        <authorList>
            <person name="Zheng W."/>
            <person name="Yu S."/>
            <person name="Huang Y."/>
        </authorList>
    </citation>
    <scope>NUCLEOTIDE SEQUENCE</scope>
    <source>
        <strain evidence="7">DP4N28-3</strain>
    </source>
</reference>
<dbReference type="PANTHER" id="PTHR35936:SF17">
    <property type="entry name" value="ARGININE-BINDING EXTRACELLULAR PROTEIN ARTP"/>
    <property type="match status" value="1"/>
</dbReference>
<feature type="region of interest" description="Disordered" evidence="5">
    <location>
        <begin position="21"/>
        <end position="50"/>
    </location>
</feature>
<dbReference type="RefSeq" id="WP_219200145.1">
    <property type="nucleotide sequence ID" value="NZ_JAHWQX010000001.1"/>
</dbReference>
<sequence length="348" mass="37903">MNNEAATRARRLGRSLANLARPSLTLTSPRPSRWDRRVKSQSKAGHRSQHNFHSFTMLKKRKRGTSAMTTPANITIRLRSLTLLAGVAAMVSSVGLQTQAFAQASIEPPQALAEKGHINYCATLDNPPRAFLTTEQKPTGFEVELGEEIADRMGLETRWSQLKFTGLIPALQAGQCDALMQELFIKPERLEIIDMIPFSNTGQRMVAHKDTDVQPKSLDELSGLKVAVPNGTTIHNLAMAANEELEAAGKEEINLVALPTTTETFKQLSTRQVDAVGTTMTAAAYYVGLEPDQFRTVGDPFGLIETGIGVAKSNSDLTAAITKAFKAIVDDGTYDSLIAKYNMQGSEL</sequence>
<dbReference type="Pfam" id="PF00497">
    <property type="entry name" value="SBP_bac_3"/>
    <property type="match status" value="1"/>
</dbReference>
<dbReference type="InterPro" id="IPR001638">
    <property type="entry name" value="Solute-binding_3/MltF_N"/>
</dbReference>